<dbReference type="Gene3D" id="3.40.50.300">
    <property type="entry name" value="P-loop containing nucleotide triphosphate hydrolases"/>
    <property type="match status" value="1"/>
</dbReference>
<organism evidence="6 7">
    <name type="scientific">Flaviflexus ciconiae</name>
    <dbReference type="NCBI Taxonomy" id="2496867"/>
    <lineage>
        <taxon>Bacteria</taxon>
        <taxon>Bacillati</taxon>
        <taxon>Actinomycetota</taxon>
        <taxon>Actinomycetes</taxon>
        <taxon>Actinomycetales</taxon>
        <taxon>Actinomycetaceae</taxon>
        <taxon>Flaviflexus</taxon>
    </lineage>
</organism>
<gene>
    <name evidence="6" type="ORF">EJ997_03145</name>
</gene>
<dbReference type="KEGG" id="flh:EJ997_03145"/>
<dbReference type="RefSeq" id="WP_126703292.1">
    <property type="nucleotide sequence ID" value="NZ_CP034593.1"/>
</dbReference>
<evidence type="ECO:0000313" key="6">
    <source>
        <dbReference type="EMBL" id="AZQ76484.1"/>
    </source>
</evidence>
<dbReference type="SMART" id="SM00382">
    <property type="entry name" value="AAA"/>
    <property type="match status" value="1"/>
</dbReference>
<dbReference type="InterPro" id="IPR050683">
    <property type="entry name" value="Bact_Polysacc_Export_ATP-bd"/>
</dbReference>
<dbReference type="InterPro" id="IPR015860">
    <property type="entry name" value="ABC_transpr_TagH-like"/>
</dbReference>
<dbReference type="InterPro" id="IPR003439">
    <property type="entry name" value="ABC_transporter-like_ATP-bd"/>
</dbReference>
<dbReference type="CDD" id="cd03220">
    <property type="entry name" value="ABC_KpsT_Wzt"/>
    <property type="match status" value="1"/>
</dbReference>
<comment type="similarity">
    <text evidence="1">Belongs to the ABC transporter superfamily.</text>
</comment>
<dbReference type="GO" id="GO:0005524">
    <property type="term" value="F:ATP binding"/>
    <property type="evidence" value="ECO:0007669"/>
    <property type="project" value="UniProtKB-KW"/>
</dbReference>
<dbReference type="InterPro" id="IPR027417">
    <property type="entry name" value="P-loop_NTPase"/>
</dbReference>
<evidence type="ECO:0000259" key="5">
    <source>
        <dbReference type="PROSITE" id="PS50893"/>
    </source>
</evidence>
<dbReference type="EMBL" id="CP034593">
    <property type="protein sequence ID" value="AZQ76484.1"/>
    <property type="molecule type" value="Genomic_DNA"/>
</dbReference>
<sequence length="279" mass="30319">MAQSSEYAVVARDIRKSYIARGADRRKNIKSRDITVEALKGVSFAAPSGESIGILGQNGSGKSTLLRLIAGGETPTSGSLLVRSQPVLLGISAALQPTLSGARNVRLGCLAMGMTPEQVDEVYDDIVSLSGLDEDAMARPMQTYSAGMGSRLRFAIATSIDPDILLIDEALSAGDAAFATRAKRRMDHLLSKAHSIFLVSHAAQTIEEMCTRAIWLHKGEIIADGPAESTARHYRLWAWREAKDEYESANKIIEDVKKDYVKPNIVLASDEKNHNGKRH</sequence>
<dbReference type="InterPro" id="IPR003593">
    <property type="entry name" value="AAA+_ATPase"/>
</dbReference>
<dbReference type="PROSITE" id="PS50893">
    <property type="entry name" value="ABC_TRANSPORTER_2"/>
    <property type="match status" value="1"/>
</dbReference>
<keyword evidence="7" id="KW-1185">Reference proteome</keyword>
<evidence type="ECO:0000256" key="4">
    <source>
        <dbReference type="ARBA" id="ARBA00022840"/>
    </source>
</evidence>
<evidence type="ECO:0000256" key="2">
    <source>
        <dbReference type="ARBA" id="ARBA00022448"/>
    </source>
</evidence>
<keyword evidence="2" id="KW-0813">Transport</keyword>
<dbReference type="PANTHER" id="PTHR46743">
    <property type="entry name" value="TEICHOIC ACIDS EXPORT ATP-BINDING PROTEIN TAGH"/>
    <property type="match status" value="1"/>
</dbReference>
<dbReference type="OrthoDB" id="9778870at2"/>
<feature type="domain" description="ABC transporter" evidence="5">
    <location>
        <begin position="24"/>
        <end position="243"/>
    </location>
</feature>
<evidence type="ECO:0000256" key="1">
    <source>
        <dbReference type="ARBA" id="ARBA00005417"/>
    </source>
</evidence>
<evidence type="ECO:0000256" key="3">
    <source>
        <dbReference type="ARBA" id="ARBA00022741"/>
    </source>
</evidence>
<dbReference type="GO" id="GO:0140359">
    <property type="term" value="F:ABC-type transporter activity"/>
    <property type="evidence" value="ECO:0007669"/>
    <property type="project" value="InterPro"/>
</dbReference>
<evidence type="ECO:0000313" key="7">
    <source>
        <dbReference type="Proteomes" id="UP000280344"/>
    </source>
</evidence>
<dbReference type="GO" id="GO:0016020">
    <property type="term" value="C:membrane"/>
    <property type="evidence" value="ECO:0007669"/>
    <property type="project" value="InterPro"/>
</dbReference>
<proteinExistence type="inferred from homology"/>
<dbReference type="Pfam" id="PF00005">
    <property type="entry name" value="ABC_tran"/>
    <property type="match status" value="1"/>
</dbReference>
<keyword evidence="4 6" id="KW-0067">ATP-binding</keyword>
<accession>A0A3Q9G349</accession>
<keyword evidence="3" id="KW-0547">Nucleotide-binding</keyword>
<dbReference type="AlphaFoldDB" id="A0A3Q9G349"/>
<dbReference type="GO" id="GO:0016887">
    <property type="term" value="F:ATP hydrolysis activity"/>
    <property type="evidence" value="ECO:0007669"/>
    <property type="project" value="InterPro"/>
</dbReference>
<name>A0A3Q9G349_9ACTO</name>
<dbReference type="SUPFAM" id="SSF52540">
    <property type="entry name" value="P-loop containing nucleoside triphosphate hydrolases"/>
    <property type="match status" value="1"/>
</dbReference>
<dbReference type="Proteomes" id="UP000280344">
    <property type="component" value="Chromosome"/>
</dbReference>
<dbReference type="PANTHER" id="PTHR46743:SF2">
    <property type="entry name" value="TEICHOIC ACIDS EXPORT ATP-BINDING PROTEIN TAGH"/>
    <property type="match status" value="1"/>
</dbReference>
<protein>
    <submittedName>
        <fullName evidence="6">ABC transporter ATP-binding protein</fullName>
    </submittedName>
</protein>
<reference evidence="6 7" key="1">
    <citation type="submission" date="2018-12" db="EMBL/GenBank/DDBJ databases">
        <title>Complete genome sequence of Flaviflexus sp. H23T48.</title>
        <authorList>
            <person name="Bae J.-W."/>
            <person name="Lee J.-Y."/>
        </authorList>
    </citation>
    <scope>NUCLEOTIDE SEQUENCE [LARGE SCALE GENOMIC DNA]</scope>
    <source>
        <strain evidence="6 7">H23T48</strain>
    </source>
</reference>